<dbReference type="InterPro" id="IPR010869">
    <property type="entry name" value="DUF1501"/>
</dbReference>
<name>A0ABT8KUV9_9BACT</name>
<organism evidence="2 3">
    <name type="scientific">Splendidivirga corallicola</name>
    <dbReference type="NCBI Taxonomy" id="3051826"/>
    <lineage>
        <taxon>Bacteria</taxon>
        <taxon>Pseudomonadati</taxon>
        <taxon>Bacteroidota</taxon>
        <taxon>Cytophagia</taxon>
        <taxon>Cytophagales</taxon>
        <taxon>Splendidivirgaceae</taxon>
        <taxon>Splendidivirga</taxon>
    </lineage>
</organism>
<feature type="domain" description="Secretion system C-terminal sorting" evidence="1">
    <location>
        <begin position="449"/>
        <end position="524"/>
    </location>
</feature>
<keyword evidence="3" id="KW-1185">Reference proteome</keyword>
<dbReference type="RefSeq" id="WP_346754187.1">
    <property type="nucleotide sequence ID" value="NZ_JAUJEA010000010.1"/>
</dbReference>
<comment type="caution">
    <text evidence="2">The sequence shown here is derived from an EMBL/GenBank/DDBJ whole genome shotgun (WGS) entry which is preliminary data.</text>
</comment>
<dbReference type="Pfam" id="PF07394">
    <property type="entry name" value="DUF1501"/>
    <property type="match status" value="1"/>
</dbReference>
<sequence>MKRREFLKRSAPAVTLPFLMGGVPIRAIGKSSFFEQFVTTGEENNRILVLVQLNGGNDGLNTIIPLDQYSNLFNARSNVLIPEEKVISLIDDTGLHPSMSSVHSLFQEKKIGILQGVGYPNPNFSHFRSTEIMVSASDADEVIKTGWLGRYLDRDYPEYPEGFPNDNTPDPLAITMGAIVSTTCQGPITNMGIAISRNDALYNLNGEDFGEVPDNNYGHELSFIRQTQLQTQLYLQTVSDAASKAQNLSSLYPEAGENTLADQLKIVAQLIAGGLQTSIYVVSLGGFDTHAEQIQMGTGTDTGLHADLLQKLSDAILAFQDDLNLLGHEDRVVGMTFSEFGRRIRSNISYGTDHGTSGPVIVFGTSVNPILQGDNPEIPASLDQEDNLPMQFDFRSVYGSILKDWFCVDEQVISTLLFRDFQYLPVIKTDNVTGLEDEITDASPLGQNYPNPANNFTTIKFRSSGGHLEVSLFDFQGKKIETFINKNIPVGEHELRIDTGSLRNAIYYYQMKHANKVFTKKMVVQR</sequence>
<accession>A0ABT8KUV9</accession>
<dbReference type="PANTHER" id="PTHR43737">
    <property type="entry name" value="BLL7424 PROTEIN"/>
    <property type="match status" value="1"/>
</dbReference>
<gene>
    <name evidence="2" type="ORF">QQ008_22410</name>
</gene>
<dbReference type="InterPro" id="IPR026444">
    <property type="entry name" value="Secre_tail"/>
</dbReference>
<evidence type="ECO:0000313" key="3">
    <source>
        <dbReference type="Proteomes" id="UP001172082"/>
    </source>
</evidence>
<evidence type="ECO:0000259" key="1">
    <source>
        <dbReference type="Pfam" id="PF18962"/>
    </source>
</evidence>
<dbReference type="NCBIfam" id="TIGR04183">
    <property type="entry name" value="Por_Secre_tail"/>
    <property type="match status" value="1"/>
</dbReference>
<dbReference type="PANTHER" id="PTHR43737:SF1">
    <property type="entry name" value="DUF1501 DOMAIN-CONTAINING PROTEIN"/>
    <property type="match status" value="1"/>
</dbReference>
<dbReference type="Proteomes" id="UP001172082">
    <property type="component" value="Unassembled WGS sequence"/>
</dbReference>
<protein>
    <submittedName>
        <fullName evidence="2">DUF1501 domain-containing protein</fullName>
    </submittedName>
</protein>
<evidence type="ECO:0000313" key="2">
    <source>
        <dbReference type="EMBL" id="MDN5204163.1"/>
    </source>
</evidence>
<proteinExistence type="predicted"/>
<reference evidence="2" key="1">
    <citation type="submission" date="2023-06" db="EMBL/GenBank/DDBJ databases">
        <title>Genomic of Parafulvivirga corallium.</title>
        <authorList>
            <person name="Wang G."/>
        </authorList>
    </citation>
    <scope>NUCLEOTIDE SEQUENCE</scope>
    <source>
        <strain evidence="2">BMA10</strain>
    </source>
</reference>
<dbReference type="EMBL" id="JAUJEA010000010">
    <property type="protein sequence ID" value="MDN5204163.1"/>
    <property type="molecule type" value="Genomic_DNA"/>
</dbReference>
<dbReference type="Pfam" id="PF18962">
    <property type="entry name" value="Por_Secre_tail"/>
    <property type="match status" value="1"/>
</dbReference>